<protein>
    <recommendedName>
        <fullName evidence="1">Bactericidal permeability-increasing protein</fullName>
        <shortName evidence="1">BPI</shortName>
    </recommendedName>
</protein>
<feature type="region of interest" description="Disordered" evidence="2">
    <location>
        <begin position="219"/>
        <end position="272"/>
    </location>
</feature>
<dbReference type="SMART" id="SM00329">
    <property type="entry name" value="BPI2"/>
    <property type="match status" value="1"/>
</dbReference>
<keyword evidence="1" id="KW-0391">Immunity</keyword>
<accession>H9GJV6</accession>
<proteinExistence type="predicted"/>
<comment type="function">
    <text evidence="1">The cytotoxic action of BPI is limited to many species of Gram-negative bacteria; this specificity may be explained by a strong affinity of the very basic N-terminal half for the negatively charged lipopolysaccharides that are unique to the Gram-negative bacterial outer envelope.</text>
</comment>
<reference evidence="4" key="2">
    <citation type="submission" date="2025-08" db="UniProtKB">
        <authorList>
            <consortium name="Ensembl"/>
        </authorList>
    </citation>
    <scope>IDENTIFICATION</scope>
</reference>
<dbReference type="Pfam" id="PF02886">
    <property type="entry name" value="LBP_BPI_CETP_C"/>
    <property type="match status" value="1"/>
</dbReference>
<dbReference type="InterPro" id="IPR032942">
    <property type="entry name" value="BPI/LBP/Plunc"/>
</dbReference>
<dbReference type="AlphaFoldDB" id="H9GJV6"/>
<keyword evidence="1" id="KW-0929">Antimicrobial</keyword>
<dbReference type="Proteomes" id="UP000001646">
    <property type="component" value="Unplaced"/>
</dbReference>
<comment type="subunit">
    <text evidence="1">Monomer. Homodimer; disulfide-linked.</text>
</comment>
<sequence>FSQICDEVSSSVSSQLQPFLQSLPGVTSIFGFLAPQGEFFSLTHRSCPPFPPPALDFPVDHDRMLYFGLSTFFFNTAGNVYYEAGAMNFTITDDMARVNWICKHKQNVFFALHLQLEKLYPDMLMMLKVSPSAAPSLTITPEVMSLSPDVDVQAFVILPNSTMAPLFVLDVVSSPQNLSSVYILEQSPNHQWSPPSSSVSLSVQDDSDGNYVIQVQSVPAVEDEEQGGFPTAENGADDTKASQVQREDRSQSDHIQTDANELSGLDETESLD</sequence>
<dbReference type="PANTHER" id="PTHR10504:SF84">
    <property type="entry name" value="BACTERICIDAL PERMEABILITY-INCREASING PROTEIN"/>
    <property type="match status" value="1"/>
</dbReference>
<keyword evidence="1" id="KW-0964">Secreted</keyword>
<dbReference type="GO" id="GO:0008289">
    <property type="term" value="F:lipid binding"/>
    <property type="evidence" value="ECO:0007669"/>
    <property type="project" value="InterPro"/>
</dbReference>
<dbReference type="GO" id="GO:0050829">
    <property type="term" value="P:defense response to Gram-negative bacterium"/>
    <property type="evidence" value="ECO:0007669"/>
    <property type="project" value="UniProtKB-UniRule"/>
</dbReference>
<dbReference type="GO" id="GO:0045087">
    <property type="term" value="P:innate immune response"/>
    <property type="evidence" value="ECO:0007669"/>
    <property type="project" value="UniProtKB-UniRule"/>
</dbReference>
<dbReference type="Bgee" id="ENSACAG00000013354">
    <property type="expression patterns" value="Expressed in adrenal gland and 10 other cell types or tissues"/>
</dbReference>
<evidence type="ECO:0000259" key="3">
    <source>
        <dbReference type="SMART" id="SM00329"/>
    </source>
</evidence>
<keyword evidence="1" id="KW-0732">Signal</keyword>
<dbReference type="GeneTree" id="ENSGT01150000286994"/>
<dbReference type="InterPro" id="IPR017943">
    <property type="entry name" value="Bactericidal_perm-incr_a/b_dom"/>
</dbReference>
<dbReference type="PANTHER" id="PTHR10504">
    <property type="entry name" value="BACTERICIDAL PERMEABILITY-INCREASING BPI PROTEIN-RELATED"/>
    <property type="match status" value="1"/>
</dbReference>
<comment type="domain">
    <text evidence="1">The N-terminal region may be exposed to the interior of the granule, whereas the C-terminal portion may be embedded in the membrane. During phagocytosis and degranulation, proteases may be released and activated and cleave BPI at the junction of the N- and C-terminal portions of the molecule, providing controlled release of the N-terminal antibacterial fragment when bacteria are ingested.</text>
</comment>
<dbReference type="InterPro" id="IPR001124">
    <property type="entry name" value="Lipid-bd_serum_glycop_C"/>
</dbReference>
<feature type="compositionally biased region" description="Basic and acidic residues" evidence="2">
    <location>
        <begin position="237"/>
        <end position="256"/>
    </location>
</feature>
<comment type="subcellular location">
    <subcellularLocation>
        <location evidence="1">Secreted</location>
    </subcellularLocation>
</comment>
<name>H9GJV6_ANOCA</name>
<evidence type="ECO:0000256" key="2">
    <source>
        <dbReference type="SAM" id="MobiDB-lite"/>
    </source>
</evidence>
<evidence type="ECO:0000313" key="5">
    <source>
        <dbReference type="Proteomes" id="UP000001646"/>
    </source>
</evidence>
<evidence type="ECO:0000256" key="1">
    <source>
        <dbReference type="RuleBase" id="RU369039"/>
    </source>
</evidence>
<dbReference type="GO" id="GO:0005615">
    <property type="term" value="C:extracellular space"/>
    <property type="evidence" value="ECO:0007669"/>
    <property type="project" value="UniProtKB-UniRule"/>
</dbReference>
<dbReference type="HOGENOM" id="CLU_1911286_0_0_1"/>
<keyword evidence="1" id="KW-0044">Antibiotic</keyword>
<reference evidence="4" key="1">
    <citation type="submission" date="2009-12" db="EMBL/GenBank/DDBJ databases">
        <title>The Genome Sequence of Anolis carolinensis (Green Anole Lizard).</title>
        <authorList>
            <consortium name="The Genome Sequencing Platform"/>
            <person name="Di Palma F."/>
            <person name="Alfoldi J."/>
            <person name="Heiman D."/>
            <person name="Young S."/>
            <person name="Grabherr M."/>
            <person name="Johnson J."/>
            <person name="Lander E.S."/>
            <person name="Lindblad-Toh K."/>
        </authorList>
    </citation>
    <scope>NUCLEOTIDE SEQUENCE [LARGE SCALE GENOMIC DNA]</scope>
    <source>
        <strain evidence="4">JBL SC #1</strain>
    </source>
</reference>
<keyword evidence="1" id="KW-1015">Disulfide bond</keyword>
<dbReference type="Ensembl" id="ENSACAT00000013403.3">
    <property type="protein sequence ID" value="ENSACAP00000013143.3"/>
    <property type="gene ID" value="ENSACAG00000013354.3"/>
</dbReference>
<keyword evidence="1" id="KW-0399">Innate immunity</keyword>
<dbReference type="Gene3D" id="3.15.20.10">
    <property type="entry name" value="Bactericidal permeability-increasing protein, domain 2"/>
    <property type="match status" value="1"/>
</dbReference>
<dbReference type="SUPFAM" id="SSF55394">
    <property type="entry name" value="Bactericidal permeability-increasing protein, BPI"/>
    <property type="match status" value="1"/>
</dbReference>
<comment type="domain">
    <text evidence="1">The N- and C-terminal barrels adopt an identical fold despite having only 13% of conserved residues.</text>
</comment>
<evidence type="ECO:0000313" key="4">
    <source>
        <dbReference type="Ensembl" id="ENSACAP00000013143.3"/>
    </source>
</evidence>
<keyword evidence="1" id="KW-0325">Glycoprotein</keyword>
<feature type="domain" description="Lipid-binding serum glycoprotein C-terminal" evidence="3">
    <location>
        <begin position="59"/>
        <end position="257"/>
    </location>
</feature>
<dbReference type="InParanoid" id="H9GJV6"/>
<reference evidence="4" key="3">
    <citation type="submission" date="2025-09" db="UniProtKB">
        <authorList>
            <consortium name="Ensembl"/>
        </authorList>
    </citation>
    <scope>IDENTIFICATION</scope>
</reference>
<keyword evidence="5" id="KW-1185">Reference proteome</keyword>
<organism evidence="4 5">
    <name type="scientific">Anolis carolinensis</name>
    <name type="common">Green anole</name>
    <name type="synonym">American chameleon</name>
    <dbReference type="NCBI Taxonomy" id="28377"/>
    <lineage>
        <taxon>Eukaryota</taxon>
        <taxon>Metazoa</taxon>
        <taxon>Chordata</taxon>
        <taxon>Craniata</taxon>
        <taxon>Vertebrata</taxon>
        <taxon>Euteleostomi</taxon>
        <taxon>Lepidosauria</taxon>
        <taxon>Squamata</taxon>
        <taxon>Bifurcata</taxon>
        <taxon>Unidentata</taxon>
        <taxon>Episquamata</taxon>
        <taxon>Toxicofera</taxon>
        <taxon>Iguania</taxon>
        <taxon>Dactyloidae</taxon>
        <taxon>Anolis</taxon>
    </lineage>
</organism>
<dbReference type="eggNOG" id="KOG4160">
    <property type="taxonomic scope" value="Eukaryota"/>
</dbReference>